<dbReference type="EC" id="2.7.13.3" evidence="2"/>
<dbReference type="CDD" id="cd16917">
    <property type="entry name" value="HATPase_UhpB-NarQ-NarX-like"/>
    <property type="match status" value="1"/>
</dbReference>
<feature type="domain" description="Histidine kinase" evidence="6">
    <location>
        <begin position="53"/>
        <end position="138"/>
    </location>
</feature>
<dbReference type="Pfam" id="PF02518">
    <property type="entry name" value="HATPase_c"/>
    <property type="match status" value="1"/>
</dbReference>
<evidence type="ECO:0000313" key="7">
    <source>
        <dbReference type="EMBL" id="MDD7915839.1"/>
    </source>
</evidence>
<sequence>MNKSEISVEDLHARILSFTEKAKIAVTSTQFKVEYNIDKNSSFSSLIGMNVFRVIQEAINNAIKYAEAKNITIQLSKVATNFTATIIDDGIGFENDKIDFGNGLSNMKKRMNSVNGFLEIDSKKKKGTKIILKVSLKNTANDV</sequence>
<comment type="catalytic activity">
    <reaction evidence="1">
        <text>ATP + protein L-histidine = ADP + protein N-phospho-L-histidine.</text>
        <dbReference type="EC" id="2.7.13.3"/>
    </reaction>
</comment>
<keyword evidence="3" id="KW-0808">Transferase</keyword>
<evidence type="ECO:0000256" key="4">
    <source>
        <dbReference type="ARBA" id="ARBA00022777"/>
    </source>
</evidence>
<keyword evidence="5" id="KW-0902">Two-component regulatory system</keyword>
<keyword evidence="4" id="KW-0418">Kinase</keyword>
<comment type="caution">
    <text evidence="7">The sequence shown here is derived from an EMBL/GenBank/DDBJ whole genome shotgun (WGS) entry which is preliminary data.</text>
</comment>
<dbReference type="GO" id="GO:0005524">
    <property type="term" value="F:ATP binding"/>
    <property type="evidence" value="ECO:0007669"/>
    <property type="project" value="UniProtKB-KW"/>
</dbReference>
<dbReference type="InterPro" id="IPR036890">
    <property type="entry name" value="HATPase_C_sf"/>
</dbReference>
<evidence type="ECO:0000256" key="3">
    <source>
        <dbReference type="ARBA" id="ARBA00022679"/>
    </source>
</evidence>
<name>A0ABT5SCI8_9FLAO</name>
<gene>
    <name evidence="7" type="ORF">N5A56_016045</name>
</gene>
<dbReference type="InterPro" id="IPR050482">
    <property type="entry name" value="Sensor_HK_TwoCompSys"/>
</dbReference>
<dbReference type="Gene3D" id="3.30.565.10">
    <property type="entry name" value="Histidine kinase-like ATPase, C-terminal domain"/>
    <property type="match status" value="1"/>
</dbReference>
<dbReference type="InterPro" id="IPR005467">
    <property type="entry name" value="His_kinase_dom"/>
</dbReference>
<dbReference type="PROSITE" id="PS50109">
    <property type="entry name" value="HIS_KIN"/>
    <property type="match status" value="1"/>
</dbReference>
<reference evidence="7" key="1">
    <citation type="submission" date="2023-02" db="EMBL/GenBank/DDBJ databases">
        <title>Polaribacter ponticola sp. nov., isolated from seawater.</title>
        <authorList>
            <person name="Baek J.H."/>
            <person name="Kim J.M."/>
            <person name="Choi D.G."/>
            <person name="Jeon C.O."/>
        </authorList>
    </citation>
    <scope>NUCLEOTIDE SEQUENCE</scope>
    <source>
        <strain evidence="7">MSW5</strain>
    </source>
</reference>
<dbReference type="InterPro" id="IPR003594">
    <property type="entry name" value="HATPase_dom"/>
</dbReference>
<evidence type="ECO:0000259" key="6">
    <source>
        <dbReference type="PROSITE" id="PS50109"/>
    </source>
</evidence>
<evidence type="ECO:0000256" key="2">
    <source>
        <dbReference type="ARBA" id="ARBA00012438"/>
    </source>
</evidence>
<evidence type="ECO:0000256" key="1">
    <source>
        <dbReference type="ARBA" id="ARBA00000085"/>
    </source>
</evidence>
<dbReference type="SMART" id="SM00387">
    <property type="entry name" value="HATPase_c"/>
    <property type="match status" value="1"/>
</dbReference>
<keyword evidence="7" id="KW-0547">Nucleotide-binding</keyword>
<dbReference type="EMBL" id="JAOSLC020000003">
    <property type="protein sequence ID" value="MDD7915839.1"/>
    <property type="molecule type" value="Genomic_DNA"/>
</dbReference>
<proteinExistence type="predicted"/>
<keyword evidence="8" id="KW-1185">Reference proteome</keyword>
<dbReference type="Proteomes" id="UP001151478">
    <property type="component" value="Unassembled WGS sequence"/>
</dbReference>
<evidence type="ECO:0000313" key="8">
    <source>
        <dbReference type="Proteomes" id="UP001151478"/>
    </source>
</evidence>
<accession>A0ABT5SCI8</accession>
<dbReference type="PANTHER" id="PTHR24421:SF10">
    <property type="entry name" value="NITRATE_NITRITE SENSOR PROTEIN NARQ"/>
    <property type="match status" value="1"/>
</dbReference>
<dbReference type="PANTHER" id="PTHR24421">
    <property type="entry name" value="NITRATE/NITRITE SENSOR PROTEIN NARX-RELATED"/>
    <property type="match status" value="1"/>
</dbReference>
<organism evidence="7 8">
    <name type="scientific">Polaribacter ponticola</name>
    <dbReference type="NCBI Taxonomy" id="2978475"/>
    <lineage>
        <taxon>Bacteria</taxon>
        <taxon>Pseudomonadati</taxon>
        <taxon>Bacteroidota</taxon>
        <taxon>Flavobacteriia</taxon>
        <taxon>Flavobacteriales</taxon>
        <taxon>Flavobacteriaceae</taxon>
    </lineage>
</organism>
<protein>
    <recommendedName>
        <fullName evidence="2">histidine kinase</fullName>
        <ecNumber evidence="2">2.7.13.3</ecNumber>
    </recommendedName>
</protein>
<dbReference type="SUPFAM" id="SSF55874">
    <property type="entry name" value="ATPase domain of HSP90 chaperone/DNA topoisomerase II/histidine kinase"/>
    <property type="match status" value="1"/>
</dbReference>
<evidence type="ECO:0000256" key="5">
    <source>
        <dbReference type="ARBA" id="ARBA00023012"/>
    </source>
</evidence>
<dbReference type="RefSeq" id="WP_265726439.1">
    <property type="nucleotide sequence ID" value="NZ_JAOSLC020000003.1"/>
</dbReference>
<keyword evidence="7" id="KW-0067">ATP-binding</keyword>